<dbReference type="Pfam" id="PF00857">
    <property type="entry name" value="Isochorismatase"/>
    <property type="match status" value="1"/>
</dbReference>
<evidence type="ECO:0000313" key="4">
    <source>
        <dbReference type="Proteomes" id="UP000036097"/>
    </source>
</evidence>
<evidence type="ECO:0000259" key="2">
    <source>
        <dbReference type="Pfam" id="PF00857"/>
    </source>
</evidence>
<accession>A0A0J1H143</accession>
<name>A0A0J1H143_9GAMM</name>
<keyword evidence="4" id="KW-1185">Reference proteome</keyword>
<sequence>MNQKALLVIDLQNDYFPGGKFPLWNTDLVLGNIKNAIELAQEHDVKIIHIQHIADPAVGVAPFFNQGTDGAAIHSEILAAAPDADVVIKHYADSFEGTNLEGLLAQYGVDELLVCGMMTQNCVTHTAISKAAEKYQVSILADCCTTVDEMIHNIALHAVSTRIPLAGYKECF</sequence>
<dbReference type="CDD" id="cd01014">
    <property type="entry name" value="nicotinamidase_related"/>
    <property type="match status" value="1"/>
</dbReference>
<dbReference type="InterPro" id="IPR050272">
    <property type="entry name" value="Isochorismatase-like_hydrls"/>
</dbReference>
<dbReference type="AlphaFoldDB" id="A0A0J1H143"/>
<reference evidence="3 4" key="1">
    <citation type="submission" date="2015-05" db="EMBL/GenBank/DDBJ databases">
        <title>Photobacterium galathea sp. nov.</title>
        <authorList>
            <person name="Machado H."/>
            <person name="Gram L."/>
        </authorList>
    </citation>
    <scope>NUCLEOTIDE SEQUENCE [LARGE SCALE GENOMIC DNA]</scope>
    <source>
        <strain evidence="3 4">CGMCC 1.12159</strain>
    </source>
</reference>
<dbReference type="PANTHER" id="PTHR43540:SF15">
    <property type="entry name" value="BLR5631 PROTEIN"/>
    <property type="match status" value="1"/>
</dbReference>
<dbReference type="InterPro" id="IPR000868">
    <property type="entry name" value="Isochorismatase-like_dom"/>
</dbReference>
<dbReference type="PATRIC" id="fig|1195763.3.peg.2366"/>
<proteinExistence type="predicted"/>
<organism evidence="3 4">
    <name type="scientific">Photobacterium aquae</name>
    <dbReference type="NCBI Taxonomy" id="1195763"/>
    <lineage>
        <taxon>Bacteria</taxon>
        <taxon>Pseudomonadati</taxon>
        <taxon>Pseudomonadota</taxon>
        <taxon>Gammaproteobacteria</taxon>
        <taxon>Vibrionales</taxon>
        <taxon>Vibrionaceae</taxon>
        <taxon>Photobacterium</taxon>
    </lineage>
</organism>
<dbReference type="SUPFAM" id="SSF52499">
    <property type="entry name" value="Isochorismatase-like hydrolases"/>
    <property type="match status" value="1"/>
</dbReference>
<evidence type="ECO:0000313" key="3">
    <source>
        <dbReference type="EMBL" id="KLV05536.1"/>
    </source>
</evidence>
<evidence type="ECO:0000256" key="1">
    <source>
        <dbReference type="ARBA" id="ARBA00022801"/>
    </source>
</evidence>
<protein>
    <submittedName>
        <fullName evidence="3">Isochorismatase</fullName>
    </submittedName>
</protein>
<dbReference type="RefSeq" id="WP_047878965.1">
    <property type="nucleotide sequence ID" value="NZ_LDOT01000013.1"/>
</dbReference>
<dbReference type="Gene3D" id="3.40.50.850">
    <property type="entry name" value="Isochorismatase-like"/>
    <property type="match status" value="1"/>
</dbReference>
<dbReference type="EMBL" id="LDOT01000013">
    <property type="protein sequence ID" value="KLV05536.1"/>
    <property type="molecule type" value="Genomic_DNA"/>
</dbReference>
<keyword evidence="1" id="KW-0378">Hydrolase</keyword>
<dbReference type="GO" id="GO:0016787">
    <property type="term" value="F:hydrolase activity"/>
    <property type="evidence" value="ECO:0007669"/>
    <property type="project" value="UniProtKB-KW"/>
</dbReference>
<dbReference type="InterPro" id="IPR036380">
    <property type="entry name" value="Isochorismatase-like_sf"/>
</dbReference>
<dbReference type="Proteomes" id="UP000036097">
    <property type="component" value="Unassembled WGS sequence"/>
</dbReference>
<gene>
    <name evidence="3" type="ORF">ABT56_11245</name>
</gene>
<feature type="domain" description="Isochorismatase-like" evidence="2">
    <location>
        <begin position="5"/>
        <end position="160"/>
    </location>
</feature>
<comment type="caution">
    <text evidence="3">The sequence shown here is derived from an EMBL/GenBank/DDBJ whole genome shotgun (WGS) entry which is preliminary data.</text>
</comment>
<dbReference type="STRING" id="1195763.ABT56_11245"/>
<dbReference type="OrthoDB" id="1157330at2"/>
<dbReference type="PANTHER" id="PTHR43540">
    <property type="entry name" value="PEROXYUREIDOACRYLATE/UREIDOACRYLATE AMIDOHYDROLASE-RELATED"/>
    <property type="match status" value="1"/>
</dbReference>